<reference evidence="2 3" key="1">
    <citation type="journal article" date="2024" name="BMC Genomics">
        <title>De novo assembly and annotation of Popillia japonica's genome with initial clues to its potential as an invasive pest.</title>
        <authorList>
            <person name="Cucini C."/>
            <person name="Boschi S."/>
            <person name="Funari R."/>
            <person name="Cardaioli E."/>
            <person name="Iannotti N."/>
            <person name="Marturano G."/>
            <person name="Paoli F."/>
            <person name="Bruttini M."/>
            <person name="Carapelli A."/>
            <person name="Frati F."/>
            <person name="Nardi F."/>
        </authorList>
    </citation>
    <scope>NUCLEOTIDE SEQUENCE [LARGE SCALE GENOMIC DNA]</scope>
    <source>
        <strain evidence="2">DMR45628</strain>
    </source>
</reference>
<name>A0AAW1LVQ0_POPJA</name>
<keyword evidence="1" id="KW-0175">Coiled coil</keyword>
<dbReference type="InterPro" id="IPR028118">
    <property type="entry name" value="Chibby_fam"/>
</dbReference>
<proteinExistence type="predicted"/>
<evidence type="ECO:0000256" key="1">
    <source>
        <dbReference type="SAM" id="Coils"/>
    </source>
</evidence>
<accession>A0AAW1LVQ0</accession>
<dbReference type="Pfam" id="PF14645">
    <property type="entry name" value="Chibby"/>
    <property type="match status" value="1"/>
</dbReference>
<dbReference type="EMBL" id="JASPKY010000076">
    <property type="protein sequence ID" value="KAK9739284.1"/>
    <property type="molecule type" value="Genomic_DNA"/>
</dbReference>
<keyword evidence="3" id="KW-1185">Reference proteome</keyword>
<evidence type="ECO:0000313" key="2">
    <source>
        <dbReference type="EMBL" id="KAK9739284.1"/>
    </source>
</evidence>
<dbReference type="AlphaFoldDB" id="A0AAW1LVQ0"/>
<protein>
    <submittedName>
        <fullName evidence="2">Chibby family</fullName>
    </submittedName>
</protein>
<dbReference type="Proteomes" id="UP001458880">
    <property type="component" value="Unassembled WGS sequence"/>
</dbReference>
<evidence type="ECO:0000313" key="3">
    <source>
        <dbReference type="Proteomes" id="UP001458880"/>
    </source>
</evidence>
<organism evidence="2 3">
    <name type="scientific">Popillia japonica</name>
    <name type="common">Japanese beetle</name>
    <dbReference type="NCBI Taxonomy" id="7064"/>
    <lineage>
        <taxon>Eukaryota</taxon>
        <taxon>Metazoa</taxon>
        <taxon>Ecdysozoa</taxon>
        <taxon>Arthropoda</taxon>
        <taxon>Hexapoda</taxon>
        <taxon>Insecta</taxon>
        <taxon>Pterygota</taxon>
        <taxon>Neoptera</taxon>
        <taxon>Endopterygota</taxon>
        <taxon>Coleoptera</taxon>
        <taxon>Polyphaga</taxon>
        <taxon>Scarabaeiformia</taxon>
        <taxon>Scarabaeidae</taxon>
        <taxon>Rutelinae</taxon>
        <taxon>Popillia</taxon>
    </lineage>
</organism>
<gene>
    <name evidence="2" type="ORF">QE152_g9115</name>
</gene>
<sequence>MKCRFIEFGRILRRSCGRRWSSFLEIGGPAILNSEESLDDLVADDGAVSLKLGDQQCTFKAGEWISENGNGSNSQKSAQKMMHKIHQLEEENNLLRVKFEIIMNMLTQTTAENHIQQREIDKLKLKQPLRIIFSNVRSIN</sequence>
<feature type="coiled-coil region" evidence="1">
    <location>
        <begin position="78"/>
        <end position="126"/>
    </location>
</feature>
<comment type="caution">
    <text evidence="2">The sequence shown here is derived from an EMBL/GenBank/DDBJ whole genome shotgun (WGS) entry which is preliminary data.</text>
</comment>